<feature type="transmembrane region" description="Helical" evidence="6">
    <location>
        <begin position="107"/>
        <end position="133"/>
    </location>
</feature>
<feature type="region of interest" description="Disordered" evidence="5">
    <location>
        <begin position="478"/>
        <end position="513"/>
    </location>
</feature>
<protein>
    <submittedName>
        <fullName evidence="7">Uncharacterized protein</fullName>
    </submittedName>
</protein>
<keyword evidence="2 6" id="KW-0812">Transmembrane</keyword>
<evidence type="ECO:0000256" key="5">
    <source>
        <dbReference type="SAM" id="MobiDB-lite"/>
    </source>
</evidence>
<feature type="compositionally biased region" description="Basic and acidic residues" evidence="5">
    <location>
        <begin position="1"/>
        <end position="12"/>
    </location>
</feature>
<evidence type="ECO:0000256" key="4">
    <source>
        <dbReference type="ARBA" id="ARBA00023136"/>
    </source>
</evidence>
<evidence type="ECO:0000256" key="2">
    <source>
        <dbReference type="ARBA" id="ARBA00022692"/>
    </source>
</evidence>
<feature type="region of interest" description="Disordered" evidence="5">
    <location>
        <begin position="1"/>
        <end position="52"/>
    </location>
</feature>
<feature type="region of interest" description="Disordered" evidence="5">
    <location>
        <begin position="551"/>
        <end position="574"/>
    </location>
</feature>
<evidence type="ECO:0000256" key="6">
    <source>
        <dbReference type="SAM" id="Phobius"/>
    </source>
</evidence>
<dbReference type="InterPro" id="IPR035952">
    <property type="entry name" value="Rhomboid-like_sf"/>
</dbReference>
<gene>
    <name evidence="7" type="ORF">GCM10025866_17810</name>
</gene>
<evidence type="ECO:0000256" key="1">
    <source>
        <dbReference type="ARBA" id="ARBA00004141"/>
    </source>
</evidence>
<feature type="transmembrane region" description="Helical" evidence="6">
    <location>
        <begin position="180"/>
        <end position="200"/>
    </location>
</feature>
<dbReference type="Proteomes" id="UP001321498">
    <property type="component" value="Chromosome"/>
</dbReference>
<sequence length="574" mass="59172">MRVPVRLRDRRALVTSTVDRPAQPAPPAAKPARPGPAVPPGGAGLEPRPPAGRRGPAVLRAVRAAPVTVLLAVLVLAGTAATTLAGWGTAQLGVSPHSLLAGEWWRLAAALVVSPSPVWLPLLLPLLIGSIGYAERRLGSLATAITYLATGLAGTLVGTAAQFALAAVPRFLPGIELGQFVLDPTAAISGTLIAASFVSGPLWRRRIRVVVVATGVLAVLHGGGAADLYRVVAELAGFVVGGVLVRRYRPRRRPSSHRELRSLLATVVALTAAGPLIAITTHSRIGPLAPLAAALAEGFPQPADTCFGGSPALGCAQAVLLARLDDAGPVVLALMPLVALLVAAVGLRRGRRSALLLAVCVNLALGAFACAFYVVLPLTGNGFFPGFSGYDEARAMSAVVSAALPLAMALLLLAFRREFPVLTPRGTVRRYLVFLAAAVAVLCALYVGGGALLADGWTPRASVAALIADLPERFVPPATSSPTWRSSCPPRGRLGSSSTGSVPHSGWPRWQARSRSSSARLACPRRAPPGSCGDCSCSRAAARSATWARGRTPCTGCPRTAAPRCPTGWSPASR</sequence>
<feature type="transmembrane region" description="Helical" evidence="6">
    <location>
        <begin position="354"/>
        <end position="375"/>
    </location>
</feature>
<feature type="transmembrane region" description="Helical" evidence="6">
    <location>
        <begin position="395"/>
        <end position="415"/>
    </location>
</feature>
<keyword evidence="4 6" id="KW-0472">Membrane</keyword>
<feature type="transmembrane region" description="Helical" evidence="6">
    <location>
        <begin position="260"/>
        <end position="279"/>
    </location>
</feature>
<feature type="transmembrane region" description="Helical" evidence="6">
    <location>
        <begin position="431"/>
        <end position="454"/>
    </location>
</feature>
<accession>A0ABM8GC93</accession>
<dbReference type="SUPFAM" id="SSF144091">
    <property type="entry name" value="Rhomboid-like"/>
    <property type="match status" value="1"/>
</dbReference>
<proteinExistence type="predicted"/>
<feature type="transmembrane region" description="Helical" evidence="6">
    <location>
        <begin position="231"/>
        <end position="248"/>
    </location>
</feature>
<reference evidence="8" key="1">
    <citation type="journal article" date="2019" name="Int. J. Syst. Evol. Microbiol.">
        <title>The Global Catalogue of Microorganisms (GCM) 10K type strain sequencing project: providing services to taxonomists for standard genome sequencing and annotation.</title>
        <authorList>
            <consortium name="The Broad Institute Genomics Platform"/>
            <consortium name="The Broad Institute Genome Sequencing Center for Infectious Disease"/>
            <person name="Wu L."/>
            <person name="Ma J."/>
        </authorList>
    </citation>
    <scope>NUCLEOTIDE SEQUENCE [LARGE SCALE GENOMIC DNA]</scope>
    <source>
        <strain evidence="8">NBRC 108725</strain>
    </source>
</reference>
<evidence type="ECO:0000313" key="8">
    <source>
        <dbReference type="Proteomes" id="UP001321498"/>
    </source>
</evidence>
<keyword evidence="8" id="KW-1185">Reference proteome</keyword>
<feature type="transmembrane region" description="Helical" evidence="6">
    <location>
        <begin position="64"/>
        <end position="87"/>
    </location>
</feature>
<evidence type="ECO:0000313" key="7">
    <source>
        <dbReference type="EMBL" id="BDZ45872.1"/>
    </source>
</evidence>
<feature type="transmembrane region" description="Helical" evidence="6">
    <location>
        <begin position="327"/>
        <end position="347"/>
    </location>
</feature>
<name>A0ABM8GC93_9MICO</name>
<comment type="subcellular location">
    <subcellularLocation>
        <location evidence="1">Membrane</location>
        <topology evidence="1">Multi-pass membrane protein</topology>
    </subcellularLocation>
</comment>
<feature type="transmembrane region" description="Helical" evidence="6">
    <location>
        <begin position="207"/>
        <end position="225"/>
    </location>
</feature>
<keyword evidence="3 6" id="KW-1133">Transmembrane helix</keyword>
<dbReference type="EMBL" id="AP027731">
    <property type="protein sequence ID" value="BDZ45872.1"/>
    <property type="molecule type" value="Genomic_DNA"/>
</dbReference>
<evidence type="ECO:0000256" key="3">
    <source>
        <dbReference type="ARBA" id="ARBA00022989"/>
    </source>
</evidence>
<dbReference type="RefSeq" id="WP_286279099.1">
    <property type="nucleotide sequence ID" value="NZ_AP027731.1"/>
</dbReference>
<feature type="compositionally biased region" description="Pro residues" evidence="5">
    <location>
        <begin position="23"/>
        <end position="39"/>
    </location>
</feature>
<feature type="transmembrane region" description="Helical" evidence="6">
    <location>
        <begin position="145"/>
        <end position="168"/>
    </location>
</feature>
<organism evidence="7 8">
    <name type="scientific">Naasia aerilata</name>
    <dbReference type="NCBI Taxonomy" id="1162966"/>
    <lineage>
        <taxon>Bacteria</taxon>
        <taxon>Bacillati</taxon>
        <taxon>Actinomycetota</taxon>
        <taxon>Actinomycetes</taxon>
        <taxon>Micrococcales</taxon>
        <taxon>Microbacteriaceae</taxon>
        <taxon>Naasia</taxon>
    </lineage>
</organism>